<dbReference type="AlphaFoldDB" id="A0A414AZV5"/>
<protein>
    <submittedName>
        <fullName evidence="1">Uncharacterized protein</fullName>
    </submittedName>
</protein>
<evidence type="ECO:0000313" key="1">
    <source>
        <dbReference type="EMBL" id="RHC58040.1"/>
    </source>
</evidence>
<dbReference type="Proteomes" id="UP000283975">
    <property type="component" value="Unassembled WGS sequence"/>
</dbReference>
<dbReference type="EMBL" id="QSHZ01000003">
    <property type="protein sequence ID" value="RHC58040.1"/>
    <property type="molecule type" value="Genomic_DNA"/>
</dbReference>
<evidence type="ECO:0000313" key="2">
    <source>
        <dbReference type="Proteomes" id="UP000283975"/>
    </source>
</evidence>
<proteinExistence type="predicted"/>
<sequence length="310" mass="36291">MSTDYLIKKYNLHKYHLDIAQILLEQIYSTTVGGKPLIEYGQIEDRTGRNKHTEVGDDVGTLSRICHDELDLPMISVIVVCSYNDSKFPGQPGQGFYDFWKEIYGIHNKSYESIFNDELNRVINCSEWYKLENALGLRVKRFQQDYVVVQKTSPDEIGNDYNFKDYEQDFSEISLSKEKRADRTKRHQALLRLMAEHLKHNGYYLYKGIMDCVAVKYDKKTLLIEVKTLSSDGGDELYQMRRALSQLLYYEEFHLNQIPNISNKTYGDNLQKIAFFEHKIQDKYILFLEKHGCKVLWKNDIGGISEQSKT</sequence>
<organism evidence="1 2">
    <name type="scientific">Enterocloster bolteae</name>
    <dbReference type="NCBI Taxonomy" id="208479"/>
    <lineage>
        <taxon>Bacteria</taxon>
        <taxon>Bacillati</taxon>
        <taxon>Bacillota</taxon>
        <taxon>Clostridia</taxon>
        <taxon>Lachnospirales</taxon>
        <taxon>Lachnospiraceae</taxon>
        <taxon>Enterocloster</taxon>
    </lineage>
</organism>
<reference evidence="1 2" key="1">
    <citation type="submission" date="2018-08" db="EMBL/GenBank/DDBJ databases">
        <title>A genome reference for cultivated species of the human gut microbiota.</title>
        <authorList>
            <person name="Zou Y."/>
            <person name="Xue W."/>
            <person name="Luo G."/>
        </authorList>
    </citation>
    <scope>NUCLEOTIDE SEQUENCE [LARGE SCALE GENOMIC DNA]</scope>
    <source>
        <strain evidence="1 2">AM35-14</strain>
    </source>
</reference>
<gene>
    <name evidence="1" type="ORF">DW839_04595</name>
</gene>
<accession>A0A414AZV5</accession>
<comment type="caution">
    <text evidence="1">The sequence shown here is derived from an EMBL/GenBank/DDBJ whole genome shotgun (WGS) entry which is preliminary data.</text>
</comment>
<name>A0A414AZV5_9FIRM</name>